<gene>
    <name evidence="1" type="ORF">PITCH_A1680014</name>
</gene>
<proteinExistence type="predicted"/>
<dbReference type="EMBL" id="OJIN01000077">
    <property type="protein sequence ID" value="SPD73097.1"/>
    <property type="molecule type" value="Genomic_DNA"/>
</dbReference>
<reference evidence="1" key="1">
    <citation type="submission" date="2018-01" db="EMBL/GenBank/DDBJ databases">
        <authorList>
            <person name="Regsiter A."/>
            <person name="William W."/>
        </authorList>
    </citation>
    <scope>NUCLEOTIDE SEQUENCE</scope>
    <source>
        <strain evidence="1">TRIP AH-1</strain>
    </source>
</reference>
<accession>A0A445MUC1</accession>
<sequence>MLQLYTGLICRSEGKYACNMRGLIKGLTNEESKDESQGSEFLLWKFSCPY</sequence>
<protein>
    <submittedName>
        <fullName evidence="1">Uncharacterized protein</fullName>
    </submittedName>
</protein>
<evidence type="ECO:0000313" key="1">
    <source>
        <dbReference type="EMBL" id="SPD73097.1"/>
    </source>
</evidence>
<dbReference type="AlphaFoldDB" id="A0A445MUC1"/>
<name>A0A445MUC1_9BACT</name>
<organism evidence="1">
    <name type="scientific">uncultured Desulfobacterium sp</name>
    <dbReference type="NCBI Taxonomy" id="201089"/>
    <lineage>
        <taxon>Bacteria</taxon>
        <taxon>Pseudomonadati</taxon>
        <taxon>Thermodesulfobacteriota</taxon>
        <taxon>Desulfobacteria</taxon>
        <taxon>Desulfobacterales</taxon>
        <taxon>Desulfobacteriaceae</taxon>
        <taxon>Desulfobacterium</taxon>
        <taxon>environmental samples</taxon>
    </lineage>
</organism>